<proteinExistence type="predicted"/>
<keyword evidence="3" id="KW-0804">Transcription</keyword>
<gene>
    <name evidence="5" type="ORF">RG47T_2279</name>
</gene>
<dbReference type="OrthoDB" id="1007667at2"/>
<name>A0A1Q5ZYK0_9SPHI</name>
<dbReference type="InterPro" id="IPR009057">
    <property type="entry name" value="Homeodomain-like_sf"/>
</dbReference>
<dbReference type="Pfam" id="PF02311">
    <property type="entry name" value="AraC_binding"/>
    <property type="match status" value="1"/>
</dbReference>
<dbReference type="InterPro" id="IPR037923">
    <property type="entry name" value="HTH-like"/>
</dbReference>
<reference evidence="5 6" key="1">
    <citation type="submission" date="2016-11" db="EMBL/GenBank/DDBJ databases">
        <title>Whole Genome Sequencing of Mucilaginibacter polytrichastri RG4-7(T) isolated from the moss sample.</title>
        <authorList>
            <person name="Li Y."/>
        </authorList>
    </citation>
    <scope>NUCLEOTIDE SEQUENCE [LARGE SCALE GENOMIC DNA]</scope>
    <source>
        <strain evidence="5 6">RG4-7</strain>
    </source>
</reference>
<dbReference type="GO" id="GO:0003700">
    <property type="term" value="F:DNA-binding transcription factor activity"/>
    <property type="evidence" value="ECO:0007669"/>
    <property type="project" value="InterPro"/>
</dbReference>
<evidence type="ECO:0000256" key="2">
    <source>
        <dbReference type="ARBA" id="ARBA00023125"/>
    </source>
</evidence>
<dbReference type="Proteomes" id="UP000186720">
    <property type="component" value="Unassembled WGS sequence"/>
</dbReference>
<dbReference type="Gene3D" id="1.10.10.60">
    <property type="entry name" value="Homeodomain-like"/>
    <property type="match status" value="1"/>
</dbReference>
<keyword evidence="1" id="KW-0805">Transcription regulation</keyword>
<dbReference type="STRING" id="1302689.RG47T_2279"/>
<comment type="caution">
    <text evidence="5">The sequence shown here is derived from an EMBL/GenBank/DDBJ whole genome shotgun (WGS) entry which is preliminary data.</text>
</comment>
<dbReference type="EMBL" id="MPPL01000001">
    <property type="protein sequence ID" value="OKS86822.1"/>
    <property type="molecule type" value="Genomic_DNA"/>
</dbReference>
<dbReference type="GO" id="GO:0043565">
    <property type="term" value="F:sequence-specific DNA binding"/>
    <property type="evidence" value="ECO:0007669"/>
    <property type="project" value="InterPro"/>
</dbReference>
<dbReference type="InterPro" id="IPR003313">
    <property type="entry name" value="AraC-bd"/>
</dbReference>
<keyword evidence="6" id="KW-1185">Reference proteome</keyword>
<dbReference type="PRINTS" id="PR00032">
    <property type="entry name" value="HTHARAC"/>
</dbReference>
<feature type="domain" description="HTH araC/xylS-type" evidence="4">
    <location>
        <begin position="205"/>
        <end position="303"/>
    </location>
</feature>
<keyword evidence="2" id="KW-0238">DNA-binding</keyword>
<dbReference type="AlphaFoldDB" id="A0A1Q5ZYK0"/>
<evidence type="ECO:0000256" key="1">
    <source>
        <dbReference type="ARBA" id="ARBA00023015"/>
    </source>
</evidence>
<dbReference type="InterPro" id="IPR018060">
    <property type="entry name" value="HTH_AraC"/>
</dbReference>
<dbReference type="SMART" id="SM00342">
    <property type="entry name" value="HTH_ARAC"/>
    <property type="match status" value="1"/>
</dbReference>
<evidence type="ECO:0000313" key="5">
    <source>
        <dbReference type="EMBL" id="OKS86822.1"/>
    </source>
</evidence>
<accession>A0A1Q5ZYK0</accession>
<evidence type="ECO:0000259" key="4">
    <source>
        <dbReference type="PROSITE" id="PS01124"/>
    </source>
</evidence>
<dbReference type="PANTHER" id="PTHR43280:SF32">
    <property type="entry name" value="TRANSCRIPTIONAL REGULATORY PROTEIN"/>
    <property type="match status" value="1"/>
</dbReference>
<dbReference type="Pfam" id="PF12833">
    <property type="entry name" value="HTH_18"/>
    <property type="match status" value="1"/>
</dbReference>
<protein>
    <recommendedName>
        <fullName evidence="4">HTH araC/xylS-type domain-containing protein</fullName>
    </recommendedName>
</protein>
<dbReference type="SUPFAM" id="SSF46689">
    <property type="entry name" value="Homeodomain-like"/>
    <property type="match status" value="1"/>
</dbReference>
<dbReference type="InterPro" id="IPR020449">
    <property type="entry name" value="Tscrpt_reg_AraC-type_HTH"/>
</dbReference>
<dbReference type="PROSITE" id="PS01124">
    <property type="entry name" value="HTH_ARAC_FAMILY_2"/>
    <property type="match status" value="1"/>
</dbReference>
<dbReference type="SUPFAM" id="SSF51215">
    <property type="entry name" value="Regulatory protein AraC"/>
    <property type="match status" value="1"/>
</dbReference>
<sequence length="306" mass="35467">MFGYLKPATIYMSKKIAQLSFPKFVDLYADKSIGTDFFITEEKHLLALSEYPYRSEGYIIGICTRGTAKVEVNLQIYDAKPDAMLLATPFHILRIYDSSEDFLCRFVVFSKSFLAENNINSHFLESFSFFKTASTPVIYTEPESGKVMREVFELIKQKLQREEHPYRTEICRSLLSTLLYEVAAVYEHERVIIKNKQTRKQELNMLFQNLVFRQYKEHRNVQYYADELCVSPKHLTETIKEATGKTAGEWIDDAVVLEAKVLLRSHEVSIAQVADEIHFPDQSSFGKYFKKQTGFSPSEYRVKASS</sequence>
<evidence type="ECO:0000313" key="6">
    <source>
        <dbReference type="Proteomes" id="UP000186720"/>
    </source>
</evidence>
<organism evidence="5 6">
    <name type="scientific">Mucilaginibacter polytrichastri</name>
    <dbReference type="NCBI Taxonomy" id="1302689"/>
    <lineage>
        <taxon>Bacteria</taxon>
        <taxon>Pseudomonadati</taxon>
        <taxon>Bacteroidota</taxon>
        <taxon>Sphingobacteriia</taxon>
        <taxon>Sphingobacteriales</taxon>
        <taxon>Sphingobacteriaceae</taxon>
        <taxon>Mucilaginibacter</taxon>
    </lineage>
</organism>
<evidence type="ECO:0000256" key="3">
    <source>
        <dbReference type="ARBA" id="ARBA00023163"/>
    </source>
</evidence>
<dbReference type="PANTHER" id="PTHR43280">
    <property type="entry name" value="ARAC-FAMILY TRANSCRIPTIONAL REGULATOR"/>
    <property type="match status" value="1"/>
</dbReference>